<keyword evidence="5" id="KW-1185">Reference proteome</keyword>
<feature type="compositionally biased region" description="Low complexity" evidence="1">
    <location>
        <begin position="528"/>
        <end position="574"/>
    </location>
</feature>
<feature type="region of interest" description="Disordered" evidence="1">
    <location>
        <begin position="431"/>
        <end position="462"/>
    </location>
</feature>
<dbReference type="SUPFAM" id="SSF51045">
    <property type="entry name" value="WW domain"/>
    <property type="match status" value="1"/>
</dbReference>
<evidence type="ECO:0000256" key="1">
    <source>
        <dbReference type="SAM" id="MobiDB-lite"/>
    </source>
</evidence>
<organism evidence="3">
    <name type="scientific">Cladocopium goreaui</name>
    <dbReference type="NCBI Taxonomy" id="2562237"/>
    <lineage>
        <taxon>Eukaryota</taxon>
        <taxon>Sar</taxon>
        <taxon>Alveolata</taxon>
        <taxon>Dinophyceae</taxon>
        <taxon>Suessiales</taxon>
        <taxon>Symbiodiniaceae</taxon>
        <taxon>Cladocopium</taxon>
    </lineage>
</organism>
<feature type="compositionally biased region" description="Polar residues" evidence="1">
    <location>
        <begin position="579"/>
        <end position="598"/>
    </location>
</feature>
<feature type="region of interest" description="Disordered" evidence="1">
    <location>
        <begin position="144"/>
        <end position="197"/>
    </location>
</feature>
<dbReference type="Gene3D" id="3.80.10.10">
    <property type="entry name" value="Ribonuclease Inhibitor"/>
    <property type="match status" value="1"/>
</dbReference>
<evidence type="ECO:0000313" key="4">
    <source>
        <dbReference type="EMBL" id="CAL4803183.1"/>
    </source>
</evidence>
<feature type="region of interest" description="Disordered" evidence="1">
    <location>
        <begin position="520"/>
        <end position="685"/>
    </location>
</feature>
<evidence type="ECO:0000313" key="3">
    <source>
        <dbReference type="EMBL" id="CAI4015871.1"/>
    </source>
</evidence>
<dbReference type="Proteomes" id="UP001152797">
    <property type="component" value="Unassembled WGS sequence"/>
</dbReference>
<dbReference type="SUPFAM" id="SSF52047">
    <property type="entry name" value="RNI-like"/>
    <property type="match status" value="1"/>
</dbReference>
<proteinExistence type="predicted"/>
<dbReference type="Gene3D" id="2.20.70.10">
    <property type="match status" value="1"/>
</dbReference>
<dbReference type="EMBL" id="CAMXCT030006556">
    <property type="protein sequence ID" value="CAL4803183.1"/>
    <property type="molecule type" value="Genomic_DNA"/>
</dbReference>
<dbReference type="InterPro" id="IPR001202">
    <property type="entry name" value="WW_dom"/>
</dbReference>
<feature type="compositionally biased region" description="Basic and acidic residues" evidence="1">
    <location>
        <begin position="659"/>
        <end position="676"/>
    </location>
</feature>
<accession>A0A9P1DUS3</accession>
<feature type="compositionally biased region" description="Polar residues" evidence="1">
    <location>
        <begin position="634"/>
        <end position="643"/>
    </location>
</feature>
<dbReference type="EMBL" id="CAMXCT020006556">
    <property type="protein sequence ID" value="CAL1169246.1"/>
    <property type="molecule type" value="Genomic_DNA"/>
</dbReference>
<gene>
    <name evidence="3" type="ORF">C1SCF055_LOCUS40672</name>
</gene>
<reference evidence="3" key="1">
    <citation type="submission" date="2022-10" db="EMBL/GenBank/DDBJ databases">
        <authorList>
            <person name="Chen Y."/>
            <person name="Dougan E. K."/>
            <person name="Chan C."/>
            <person name="Rhodes N."/>
            <person name="Thang M."/>
        </authorList>
    </citation>
    <scope>NUCLEOTIDE SEQUENCE</scope>
</reference>
<dbReference type="Pfam" id="PF00397">
    <property type="entry name" value="WW"/>
    <property type="match status" value="1"/>
</dbReference>
<protein>
    <recommendedName>
        <fullName evidence="2">WW domain-containing protein</fullName>
    </recommendedName>
</protein>
<feature type="compositionally biased region" description="Low complexity" evidence="1">
    <location>
        <begin position="32"/>
        <end position="50"/>
    </location>
</feature>
<dbReference type="InterPro" id="IPR032675">
    <property type="entry name" value="LRR_dom_sf"/>
</dbReference>
<comment type="caution">
    <text evidence="3">The sequence shown here is derived from an EMBL/GenBank/DDBJ whole genome shotgun (WGS) entry which is preliminary data.</text>
</comment>
<dbReference type="SMART" id="SM00456">
    <property type="entry name" value="WW"/>
    <property type="match status" value="1"/>
</dbReference>
<sequence length="711" mass="78892">MVVNLNARDRATAAHAAAARYGKVSPFDEANSRPPSRPSSARPSARPSSAGTARTKLGNESPNRSPRLHWGLNFTVPRSFVEIAAGQHIDWLELQFGPKEIKFRELGAKLEAEAMEAAAREALLARNGLERRRRAERACKENRNCTGEPWRHGRHGGHQGDGPPGGGGPLHLPSRRNRTGYGIRTKAPAADGSTTLAQGSSACLGATRAWPSFKAHLSERNSSKEHAATNHKGWLAALARTDVVKRQKLETQFEELIAELQKRFEQHSVDSAVDELFIISDLDVSQNKLSLDQFQTLFTVLSYPNVCVERFRMFGCPTLDDSVMQVFSDYLRQLAPDCAPLELHLSDCAVTSEGFHSLCGALEETQLYPKANSLSPTIGTPLYLRLENNYITEEHIKEKVDAGVLRHFNKANGKTAPLSGGAKANLVMKGSTYGQKEGSPPAPEEAPPKQIFDRNNPATKLQQDNWNPWMWMMQFGPWGGCHKGGWQKGAMKGIQTSAVKGGMQKGGMTPWPGLMALAGKAKGKGKQLGKSQNPQQSGGQNQWQNQNQHESQSSQNCQSSQWSNAQSWQNQSQGKSDQDQNPSWKAWESKSSTWQDQGGSWKDKSSTEWSSNDSSWGNGSSSSQGQSWQKDSSTGSKQQPQNQDWKRQEGRRGWTSQGSEDRSRTPAPRPKPEAQEKPPPPWEIHYSEEHHLKYFWNSETGESLWEKPEKW</sequence>
<dbReference type="CDD" id="cd00201">
    <property type="entry name" value="WW"/>
    <property type="match status" value="1"/>
</dbReference>
<name>A0A9P1DUS3_9DINO</name>
<feature type="domain" description="WW" evidence="2">
    <location>
        <begin position="676"/>
        <end position="710"/>
    </location>
</feature>
<dbReference type="InterPro" id="IPR036020">
    <property type="entry name" value="WW_dom_sf"/>
</dbReference>
<feature type="compositionally biased region" description="Low complexity" evidence="1">
    <location>
        <begin position="607"/>
        <end position="633"/>
    </location>
</feature>
<feature type="compositionally biased region" description="Gly residues" evidence="1">
    <location>
        <begin position="159"/>
        <end position="169"/>
    </location>
</feature>
<dbReference type="PROSITE" id="PS50020">
    <property type="entry name" value="WW_DOMAIN_2"/>
    <property type="match status" value="1"/>
</dbReference>
<evidence type="ECO:0000313" key="5">
    <source>
        <dbReference type="Proteomes" id="UP001152797"/>
    </source>
</evidence>
<feature type="region of interest" description="Disordered" evidence="1">
    <location>
        <begin position="19"/>
        <end position="69"/>
    </location>
</feature>
<evidence type="ECO:0000259" key="2">
    <source>
        <dbReference type="PROSITE" id="PS50020"/>
    </source>
</evidence>
<dbReference type="AlphaFoldDB" id="A0A9P1DUS3"/>
<dbReference type="EMBL" id="CAMXCT010006556">
    <property type="protein sequence ID" value="CAI4015871.1"/>
    <property type="molecule type" value="Genomic_DNA"/>
</dbReference>
<reference evidence="4 5" key="2">
    <citation type="submission" date="2024-05" db="EMBL/GenBank/DDBJ databases">
        <authorList>
            <person name="Chen Y."/>
            <person name="Shah S."/>
            <person name="Dougan E. K."/>
            <person name="Thang M."/>
            <person name="Chan C."/>
        </authorList>
    </citation>
    <scope>NUCLEOTIDE SEQUENCE [LARGE SCALE GENOMIC DNA]</scope>
</reference>